<sequence>METKKPIKVYSKRTFQQNGKWVERPNKSEILVCANCGSKYIKSRDLQVVCVRCISKTVDLKTLKK</sequence>
<protein>
    <submittedName>
        <fullName evidence="1">Uncharacterized protein</fullName>
    </submittedName>
</protein>
<evidence type="ECO:0000313" key="1">
    <source>
        <dbReference type="EMBL" id="OHA24819.1"/>
    </source>
</evidence>
<proteinExistence type="predicted"/>
<name>A0A1G2MNP5_9BACT</name>
<evidence type="ECO:0000313" key="2">
    <source>
        <dbReference type="Proteomes" id="UP000177130"/>
    </source>
</evidence>
<organism evidence="1 2">
    <name type="scientific">Candidatus Taylorbacteria bacterium RIFCSPHIGHO2_02_FULL_43_32b</name>
    <dbReference type="NCBI Taxonomy" id="1802306"/>
    <lineage>
        <taxon>Bacteria</taxon>
        <taxon>Candidatus Tayloriibacteriota</taxon>
    </lineage>
</organism>
<dbReference type="STRING" id="1802306.A3C72_03240"/>
<dbReference type="Proteomes" id="UP000177130">
    <property type="component" value="Unassembled WGS sequence"/>
</dbReference>
<gene>
    <name evidence="1" type="ORF">A3C72_03240</name>
</gene>
<comment type="caution">
    <text evidence="1">The sequence shown here is derived from an EMBL/GenBank/DDBJ whole genome shotgun (WGS) entry which is preliminary data.</text>
</comment>
<reference evidence="1 2" key="1">
    <citation type="journal article" date="2016" name="Nat. Commun.">
        <title>Thousands of microbial genomes shed light on interconnected biogeochemical processes in an aquifer system.</title>
        <authorList>
            <person name="Anantharaman K."/>
            <person name="Brown C.T."/>
            <person name="Hug L.A."/>
            <person name="Sharon I."/>
            <person name="Castelle C.J."/>
            <person name="Probst A.J."/>
            <person name="Thomas B.C."/>
            <person name="Singh A."/>
            <person name="Wilkins M.J."/>
            <person name="Karaoz U."/>
            <person name="Brodie E.L."/>
            <person name="Williams K.H."/>
            <person name="Hubbard S.S."/>
            <person name="Banfield J.F."/>
        </authorList>
    </citation>
    <scope>NUCLEOTIDE SEQUENCE [LARGE SCALE GENOMIC DNA]</scope>
</reference>
<dbReference type="AlphaFoldDB" id="A0A1G2MNP5"/>
<dbReference type="EMBL" id="MHRK01000004">
    <property type="protein sequence ID" value="OHA24819.1"/>
    <property type="molecule type" value="Genomic_DNA"/>
</dbReference>
<accession>A0A1G2MNP5</accession>